<organism evidence="7 8">
    <name type="scientific">Micavibrio aeruginosavorus</name>
    <dbReference type="NCBI Taxonomy" id="349221"/>
    <lineage>
        <taxon>Bacteria</taxon>
        <taxon>Pseudomonadati</taxon>
        <taxon>Bdellovibrionota</taxon>
        <taxon>Bdellovibrionia</taxon>
        <taxon>Bdellovibrionales</taxon>
        <taxon>Pseudobdellovibrionaceae</taxon>
        <taxon>Micavibrio</taxon>
    </lineage>
</organism>
<feature type="binding site" evidence="4">
    <location>
        <position position="271"/>
    </location>
    <ligand>
        <name>substrate</name>
    </ligand>
</feature>
<dbReference type="GO" id="GO:0008479">
    <property type="term" value="F:tRNA-guanosine(34) queuine transglycosylase activity"/>
    <property type="evidence" value="ECO:0007669"/>
    <property type="project" value="UniProtKB-UniRule"/>
</dbReference>
<evidence type="ECO:0000313" key="7">
    <source>
        <dbReference type="EMBL" id="QQG35559.1"/>
    </source>
</evidence>
<dbReference type="NCBIfam" id="TIGR00449">
    <property type="entry name" value="tgt_general"/>
    <property type="match status" value="1"/>
</dbReference>
<dbReference type="HAMAP" id="MF_00168">
    <property type="entry name" value="Q_tRNA_Tgt"/>
    <property type="match status" value="1"/>
</dbReference>
<keyword evidence="3 4" id="KW-0819">tRNA processing</keyword>
<evidence type="ECO:0000313" key="8">
    <source>
        <dbReference type="Proteomes" id="UP000595362"/>
    </source>
</evidence>
<feature type="domain" description="tRNA-guanine(15) transglycosylase-like" evidence="6">
    <location>
        <begin position="49"/>
        <end position="421"/>
    </location>
</feature>
<keyword evidence="1 4" id="KW-0328">Glycosyltransferase</keyword>
<dbReference type="InterPro" id="IPR002616">
    <property type="entry name" value="tRNA_ribo_trans-like"/>
</dbReference>
<comment type="subunit">
    <text evidence="4">Homodimer. Within each dimer, one monomer is responsible for RNA recognition and catalysis, while the other monomer binds to the replacement base PreQ1.</text>
</comment>
<dbReference type="Pfam" id="PF01702">
    <property type="entry name" value="TGT"/>
    <property type="match status" value="1"/>
</dbReference>
<comment type="similarity">
    <text evidence="4">Belongs to the queuine tRNA-ribosyltransferase family.</text>
</comment>
<dbReference type="GO" id="GO:0005737">
    <property type="term" value="C:cytoplasm"/>
    <property type="evidence" value="ECO:0007669"/>
    <property type="project" value="TreeGrafter"/>
</dbReference>
<dbReference type="EMBL" id="CP066681">
    <property type="protein sequence ID" value="QQG35559.1"/>
    <property type="molecule type" value="Genomic_DNA"/>
</dbReference>
<dbReference type="UniPathway" id="UPA00392"/>
<gene>
    <name evidence="4 7" type="primary">tgt</name>
    <name evidence="7" type="ORF">HYS17_08500</name>
</gene>
<evidence type="ECO:0000256" key="5">
    <source>
        <dbReference type="SAM" id="MobiDB-lite"/>
    </source>
</evidence>
<feature type="active site" description="Nucleophile" evidence="4">
    <location>
        <position position="320"/>
    </location>
</feature>
<feature type="region of interest" description="RNA binding" evidence="4">
    <location>
        <begin position="301"/>
        <end position="307"/>
    </location>
</feature>
<dbReference type="Gene3D" id="3.20.20.105">
    <property type="entry name" value="Queuine tRNA-ribosyltransferase-like"/>
    <property type="match status" value="1"/>
</dbReference>
<evidence type="ECO:0000256" key="4">
    <source>
        <dbReference type="HAMAP-Rule" id="MF_00168"/>
    </source>
</evidence>
<dbReference type="InterPro" id="IPR036511">
    <property type="entry name" value="TGT-like_sf"/>
</dbReference>
<evidence type="ECO:0000256" key="3">
    <source>
        <dbReference type="ARBA" id="ARBA00022694"/>
    </source>
</evidence>
<feature type="region of interest" description="Disordered" evidence="5">
    <location>
        <begin position="1"/>
        <end position="25"/>
    </location>
</feature>
<comment type="caution">
    <text evidence="4">Lacks conserved residue(s) required for the propagation of feature annotation.</text>
</comment>
<protein>
    <recommendedName>
        <fullName evidence="4">Queuine tRNA-ribosyltransferase</fullName>
        <ecNumber evidence="4">2.4.2.29</ecNumber>
    </recommendedName>
    <alternativeName>
        <fullName evidence="4">Guanine insertion enzyme</fullName>
    </alternativeName>
    <alternativeName>
        <fullName evidence="4">tRNA-guanine transglycosylase</fullName>
    </alternativeName>
</protein>
<feature type="region of interest" description="RNA binding; important for wobble base 34 recognition" evidence="4">
    <location>
        <begin position="325"/>
        <end position="329"/>
    </location>
</feature>
<feature type="binding site" evidence="4">
    <location>
        <position position="244"/>
    </location>
    <ligand>
        <name>substrate</name>
    </ligand>
</feature>
<feature type="binding site" evidence="4">
    <location>
        <position position="199"/>
    </location>
    <ligand>
        <name>substrate</name>
    </ligand>
</feature>
<keyword evidence="4" id="KW-0671">Queuosine biosynthesis</keyword>
<dbReference type="PANTHER" id="PTHR46499:SF1">
    <property type="entry name" value="QUEUINE TRNA-RIBOSYLTRANSFERASE"/>
    <property type="match status" value="1"/>
</dbReference>
<feature type="binding site" evidence="4">
    <location>
        <begin position="128"/>
        <end position="132"/>
    </location>
    <ligand>
        <name>substrate</name>
    </ligand>
</feature>
<proteinExistence type="inferred from homology"/>
<reference evidence="7 8" key="1">
    <citation type="submission" date="2020-07" db="EMBL/GenBank/DDBJ databases">
        <title>Huge and variable diversity of episymbiotic CPR bacteria and DPANN archaea in groundwater ecosystems.</title>
        <authorList>
            <person name="He C.Y."/>
            <person name="Keren R."/>
            <person name="Whittaker M."/>
            <person name="Farag I.F."/>
            <person name="Doudna J."/>
            <person name="Cate J.H.D."/>
            <person name="Banfield J.F."/>
        </authorList>
    </citation>
    <scope>NUCLEOTIDE SEQUENCE [LARGE SCALE GENOMIC DNA]</scope>
    <source>
        <strain evidence="7">NC_groundwater_70_Ag_B-0.1um_54_66</strain>
    </source>
</reference>
<keyword evidence="2 4" id="KW-0808">Transferase</keyword>
<dbReference type="Proteomes" id="UP000595362">
    <property type="component" value="Chromosome"/>
</dbReference>
<dbReference type="PANTHER" id="PTHR46499">
    <property type="entry name" value="QUEUINE TRNA-RIBOSYLTRANSFERASE"/>
    <property type="match status" value="1"/>
</dbReference>
<evidence type="ECO:0000259" key="6">
    <source>
        <dbReference type="Pfam" id="PF01702"/>
    </source>
</evidence>
<dbReference type="InterPro" id="IPR004803">
    <property type="entry name" value="TGT"/>
</dbReference>
<evidence type="ECO:0000256" key="2">
    <source>
        <dbReference type="ARBA" id="ARBA00022679"/>
    </source>
</evidence>
<comment type="pathway">
    <text evidence="4">tRNA modification; tRNA-queuosine biosynthesis.</text>
</comment>
<comment type="function">
    <text evidence="4">Catalyzes the base-exchange of a guanine (G) residue with the queuine precursor 7-aminomethyl-7-deazaguanine (PreQ1) at position 34 (anticodon wobble position) in tRNAs with GU(N) anticodons (tRNA-Asp, -Asn, -His and -Tyr). Catalysis occurs through a double-displacement mechanism. The nucleophile active site attacks the C1' of nucleotide 34 to detach the guanine base from the RNA, forming a covalent enzyme-RNA intermediate. The proton acceptor active site deprotonates the incoming PreQ1, allowing a nucleophilic attack on the C1' of the ribose to form the product. After dissociation, two additional enzymatic reactions on the tRNA convert PreQ1 to queuine (Q), resulting in the hypermodified nucleoside queuosine (7-(((4,5-cis-dihydroxy-2-cyclopenten-1-yl)amino)methyl)-7-deazaguanosine).</text>
</comment>
<comment type="catalytic activity">
    <reaction evidence="4">
        <text>7-aminomethyl-7-carbaguanine + guanosine(34) in tRNA = 7-aminomethyl-7-carbaguanosine(34) in tRNA + guanine</text>
        <dbReference type="Rhea" id="RHEA:24104"/>
        <dbReference type="Rhea" id="RHEA-COMP:10341"/>
        <dbReference type="Rhea" id="RHEA-COMP:10342"/>
        <dbReference type="ChEBI" id="CHEBI:16235"/>
        <dbReference type="ChEBI" id="CHEBI:58703"/>
        <dbReference type="ChEBI" id="CHEBI:74269"/>
        <dbReference type="ChEBI" id="CHEBI:82833"/>
        <dbReference type="EC" id="2.4.2.29"/>
    </reaction>
</comment>
<feature type="active site" description="Proton acceptor" evidence="4">
    <location>
        <position position="128"/>
    </location>
</feature>
<dbReference type="InterPro" id="IPR050076">
    <property type="entry name" value="ArchSynthase1/Queuine_TRR"/>
</dbReference>
<dbReference type="NCBIfam" id="TIGR00430">
    <property type="entry name" value="Q_tRNA_tgt"/>
    <property type="match status" value="1"/>
</dbReference>
<dbReference type="EC" id="2.4.2.29" evidence="4"/>
<accession>A0A7T5R185</accession>
<name>A0A7T5R185_9BACT</name>
<dbReference type="AlphaFoldDB" id="A0A7T5R185"/>
<dbReference type="SUPFAM" id="SSF51713">
    <property type="entry name" value="tRNA-guanine transglycosylase"/>
    <property type="match status" value="1"/>
</dbReference>
<sequence>MSQPQPASQAEAPKKPRRRNKNAPILVAPPSSIEYQNFGFDIEFRDLKSKARIGKLKTPHGTIETPNYIFCGTKGAMKNLSMPQMREAKADIILGNTYHLMIQPGADLVEKMGGLHQFNRWDGPMMTDSGGFQIFSMGHGSVADEIKGRGKNREKSLLKITEEGAKFRSYFDGRELTLTPESSIQIQRQLGADLIYQLDECTAFHNDRAYTEKSMHRSHRWGDRSLAEFDRTHDGRQALYGIVQGGVYLDLRRESCAWTRDRPFFGTAIGGSLGGSQEQFHEIVQLHSELIHPERPVHLLGIGKIIDVFTCVRMGIDTFDCVSPTRIARHGWALMRGNPEERINLRNAKYRDDSTPLDETMDLPASTQYSKAYLHHLFKVQEMLALQIVAQHNVAVITRLMREVRAAIRAGSLDQLQKEWLPEPELA</sequence>
<evidence type="ECO:0000256" key="1">
    <source>
        <dbReference type="ARBA" id="ARBA00022676"/>
    </source>
</evidence>
<dbReference type="GO" id="GO:0008616">
    <property type="term" value="P:tRNA queuosine(34) biosynthetic process"/>
    <property type="evidence" value="ECO:0007669"/>
    <property type="project" value="UniProtKB-UniRule"/>
</dbReference>